<proteinExistence type="predicted"/>
<organism evidence="1 2">
    <name type="scientific">Chitinophaga arvensicola</name>
    <dbReference type="NCBI Taxonomy" id="29529"/>
    <lineage>
        <taxon>Bacteria</taxon>
        <taxon>Pseudomonadati</taxon>
        <taxon>Bacteroidota</taxon>
        <taxon>Chitinophagia</taxon>
        <taxon>Chitinophagales</taxon>
        <taxon>Chitinophagaceae</taxon>
        <taxon>Chitinophaga</taxon>
    </lineage>
</organism>
<evidence type="ECO:0000313" key="1">
    <source>
        <dbReference type="EMBL" id="SEW54014.1"/>
    </source>
</evidence>
<sequence>MNYVNPFALLEAMNNGPVDPGNTAALSLLRKKMLAEIELTEDKVLRIATTAFSKNDLLQFFDRLSSTGELAFHASIAADPVLLRFLETGEITGHFVDNPVYQTPAFLTFISPWYEPVFTNAVLDSLKHKWLENTTLLFANPLLLDGEYTTTSYTRIFRYCRVLEEQLKISTAKIREGAAFNKKELSAFASGVLVAQLNQLPSEFHEWRSDYGISMINLALATYRKDFAFGMSVIQLIEKLTTTRYVQNENHKRKEILQAHRREQHRNRSLIQHILWYPGHWIKPIRPRWLSEEGAGGIMIGIVILIFYMMNNGDAKNPAPKKNTQTDHFANARTSDPMKYLLYTLKMTTGDTSQKKMNSQPRTGDDVYGPAFMESLRKSGVPYKVDSSRNKAEVRELVGPEASARLVPEHQSSAVAHRQSIHLFNRLEVPAIAMIQTPDTFYSCYIVPGDSAYLPLQITANQLYVYIGQHWDAGKEATSSMAGYGAYRAKGFFALPYKDSEKFMKESSLIFTLDPVYWASSDRNIPIEIGLGDNTNLYFNLLENNAAGVELETGD</sequence>
<dbReference type="Proteomes" id="UP000199310">
    <property type="component" value="Unassembled WGS sequence"/>
</dbReference>
<accession>A0A1I0SBM8</accession>
<dbReference type="EMBL" id="FOJG01000002">
    <property type="protein sequence ID" value="SEW54014.1"/>
    <property type="molecule type" value="Genomic_DNA"/>
</dbReference>
<dbReference type="OrthoDB" id="645460at2"/>
<gene>
    <name evidence="1" type="ORF">SAMN04488122_5849</name>
</gene>
<reference evidence="2" key="1">
    <citation type="submission" date="2016-10" db="EMBL/GenBank/DDBJ databases">
        <authorList>
            <person name="Varghese N."/>
            <person name="Submissions S."/>
        </authorList>
    </citation>
    <scope>NUCLEOTIDE SEQUENCE [LARGE SCALE GENOMIC DNA]</scope>
    <source>
        <strain evidence="2">DSM 3695</strain>
    </source>
</reference>
<dbReference type="RefSeq" id="WP_089901581.1">
    <property type="nucleotide sequence ID" value="NZ_FOJG01000002.1"/>
</dbReference>
<keyword evidence="2" id="KW-1185">Reference proteome</keyword>
<dbReference type="STRING" id="29529.SAMN04488122_5849"/>
<protein>
    <submittedName>
        <fullName evidence="1">Uncharacterized protein</fullName>
    </submittedName>
</protein>
<dbReference type="AlphaFoldDB" id="A0A1I0SBM8"/>
<name>A0A1I0SBM8_9BACT</name>
<evidence type="ECO:0000313" key="2">
    <source>
        <dbReference type="Proteomes" id="UP000199310"/>
    </source>
</evidence>